<dbReference type="AlphaFoldDB" id="A0A8X8GMJ9"/>
<dbReference type="Proteomes" id="UP000665944">
    <property type="component" value="Unassembled WGS sequence"/>
</dbReference>
<sequence length="56" mass="6389">MSSINLADLVDKSMEYMSENKSPRDIEICVDVKNSTDSVLYIDESEIHDNILILKN</sequence>
<gene>
    <name evidence="1" type="ORF">J7T32_009690</name>
</gene>
<comment type="caution">
    <text evidence="1">The sequence shown here is derived from an EMBL/GenBank/DDBJ whole genome shotgun (WGS) entry which is preliminary data.</text>
</comment>
<dbReference type="RefSeq" id="WP_209244418.1">
    <property type="nucleotide sequence ID" value="NZ_JAGHKT020000016.1"/>
</dbReference>
<organism evidence="1 2">
    <name type="scientific">Staphylococcus hominis</name>
    <dbReference type="NCBI Taxonomy" id="1290"/>
    <lineage>
        <taxon>Bacteria</taxon>
        <taxon>Bacillati</taxon>
        <taxon>Bacillota</taxon>
        <taxon>Bacilli</taxon>
        <taxon>Bacillales</taxon>
        <taxon>Staphylococcaceae</taxon>
        <taxon>Staphylococcus</taxon>
    </lineage>
</organism>
<evidence type="ECO:0000313" key="2">
    <source>
        <dbReference type="Proteomes" id="UP000665944"/>
    </source>
</evidence>
<name>A0A8X8GMJ9_STAHO</name>
<protein>
    <submittedName>
        <fullName evidence="1">Uncharacterized protein</fullName>
    </submittedName>
</protein>
<accession>A0A8X8GMJ9</accession>
<dbReference type="EMBL" id="JAGHKT020000016">
    <property type="protein sequence ID" value="MCM5673012.1"/>
    <property type="molecule type" value="Genomic_DNA"/>
</dbReference>
<evidence type="ECO:0000313" key="1">
    <source>
        <dbReference type="EMBL" id="MCM5673012.1"/>
    </source>
</evidence>
<keyword evidence="2" id="KW-1185">Reference proteome</keyword>
<proteinExistence type="predicted"/>
<reference evidence="1 2" key="1">
    <citation type="submission" date="2022-06" db="EMBL/GenBank/DDBJ databases">
        <title>Staphylococcus hominis ShoR14 genome sequence.</title>
        <authorList>
            <person name="Yeo C.C."/>
            <person name="Chew C.H."/>
            <person name="Che Hamzah A.M."/>
            <person name="Al-Trad E.I."/>
        </authorList>
    </citation>
    <scope>NUCLEOTIDE SEQUENCE [LARGE SCALE GENOMIC DNA]</scope>
    <source>
        <strain evidence="1 2">ShoR14</strain>
    </source>
</reference>